<keyword evidence="3" id="KW-1185">Reference proteome</keyword>
<proteinExistence type="predicted"/>
<gene>
    <name evidence="2" type="ORF">BDFB_008703</name>
</gene>
<organism evidence="2 3">
    <name type="scientific">Asbolus verrucosus</name>
    <name type="common">Desert ironclad beetle</name>
    <dbReference type="NCBI Taxonomy" id="1661398"/>
    <lineage>
        <taxon>Eukaryota</taxon>
        <taxon>Metazoa</taxon>
        <taxon>Ecdysozoa</taxon>
        <taxon>Arthropoda</taxon>
        <taxon>Hexapoda</taxon>
        <taxon>Insecta</taxon>
        <taxon>Pterygota</taxon>
        <taxon>Neoptera</taxon>
        <taxon>Endopterygota</taxon>
        <taxon>Coleoptera</taxon>
        <taxon>Polyphaga</taxon>
        <taxon>Cucujiformia</taxon>
        <taxon>Tenebrionidae</taxon>
        <taxon>Pimeliinae</taxon>
        <taxon>Asbolus</taxon>
    </lineage>
</organism>
<feature type="region of interest" description="Disordered" evidence="1">
    <location>
        <begin position="1"/>
        <end position="45"/>
    </location>
</feature>
<reference evidence="2 3" key="1">
    <citation type="submission" date="2017-03" db="EMBL/GenBank/DDBJ databases">
        <title>Genome of the blue death feigning beetle - Asbolus verrucosus.</title>
        <authorList>
            <person name="Rider S.D."/>
        </authorList>
    </citation>
    <scope>NUCLEOTIDE SEQUENCE [LARGE SCALE GENOMIC DNA]</scope>
    <source>
        <strain evidence="2">Butters</strain>
        <tissue evidence="2">Head and leg muscle</tissue>
    </source>
</reference>
<name>A0A482VTC9_ASBVE</name>
<evidence type="ECO:0000256" key="1">
    <source>
        <dbReference type="SAM" id="MobiDB-lite"/>
    </source>
</evidence>
<comment type="caution">
    <text evidence="2">The sequence shown here is derived from an EMBL/GenBank/DDBJ whole genome shotgun (WGS) entry which is preliminary data.</text>
</comment>
<dbReference type="AlphaFoldDB" id="A0A482VTC9"/>
<dbReference type="Proteomes" id="UP000292052">
    <property type="component" value="Unassembled WGS sequence"/>
</dbReference>
<sequence>MIDQEDSVDRKCSAAPAEHEAPAGMAGSNIASGGSSKGRGGSYPLQRHHLYRGCSSFHHHAQLFDSDANRPSPSRDIPAII</sequence>
<dbReference type="EMBL" id="QDEB01066480">
    <property type="protein sequence ID" value="RZC35966.1"/>
    <property type="molecule type" value="Genomic_DNA"/>
</dbReference>
<evidence type="ECO:0000313" key="3">
    <source>
        <dbReference type="Proteomes" id="UP000292052"/>
    </source>
</evidence>
<feature type="compositionally biased region" description="Basic and acidic residues" evidence="1">
    <location>
        <begin position="7"/>
        <end position="21"/>
    </location>
</feature>
<accession>A0A482VTC9</accession>
<evidence type="ECO:0000313" key="2">
    <source>
        <dbReference type="EMBL" id="RZC35966.1"/>
    </source>
</evidence>
<protein>
    <submittedName>
        <fullName evidence="2">Uncharacterized protein</fullName>
    </submittedName>
</protein>
<dbReference type="OrthoDB" id="10311474at2759"/>